<dbReference type="Proteomes" id="UP001501480">
    <property type="component" value="Unassembled WGS sequence"/>
</dbReference>
<feature type="signal peptide" evidence="1">
    <location>
        <begin position="1"/>
        <end position="30"/>
    </location>
</feature>
<comment type="caution">
    <text evidence="2">The sequence shown here is derived from an EMBL/GenBank/DDBJ whole genome shotgun (WGS) entry which is preliminary data.</text>
</comment>
<evidence type="ECO:0000313" key="2">
    <source>
        <dbReference type="EMBL" id="GAA2085909.1"/>
    </source>
</evidence>
<dbReference type="Pfam" id="PF03995">
    <property type="entry name" value="Inhibitor_I36"/>
    <property type="match status" value="1"/>
</dbReference>
<dbReference type="RefSeq" id="WP_344330260.1">
    <property type="nucleotide sequence ID" value="NZ_BAAAPY010000019.1"/>
</dbReference>
<feature type="chain" id="PRO_5045705150" description="Peptidase inhibitor" evidence="1">
    <location>
        <begin position="31"/>
        <end position="122"/>
    </location>
</feature>
<evidence type="ECO:0008006" key="4">
    <source>
        <dbReference type="Google" id="ProtNLM"/>
    </source>
</evidence>
<sequence>MTTRFRIARILLAINIAVGAALIAPGPAAAARSDCPSGYFCVWTGTNYSGTIQRINVTNSYRAITLNATRSYYNNRSQRTWLHSSATGGGSTQCINPGGSSGNTSGWQASAKAAYLATVTSC</sequence>
<reference evidence="2 3" key="1">
    <citation type="journal article" date="2019" name="Int. J. Syst. Evol. Microbiol.">
        <title>The Global Catalogue of Microorganisms (GCM) 10K type strain sequencing project: providing services to taxonomists for standard genome sequencing and annotation.</title>
        <authorList>
            <consortium name="The Broad Institute Genomics Platform"/>
            <consortium name="The Broad Institute Genome Sequencing Center for Infectious Disease"/>
            <person name="Wu L."/>
            <person name="Ma J."/>
        </authorList>
    </citation>
    <scope>NUCLEOTIDE SEQUENCE [LARGE SCALE GENOMIC DNA]</scope>
    <source>
        <strain evidence="2 3">JCM 15749</strain>
    </source>
</reference>
<evidence type="ECO:0000256" key="1">
    <source>
        <dbReference type="SAM" id="SignalP"/>
    </source>
</evidence>
<gene>
    <name evidence="2" type="ORF">GCM10009821_29470</name>
</gene>
<organism evidence="2 3">
    <name type="scientific">Aeromicrobium halocynthiae</name>
    <dbReference type="NCBI Taxonomy" id="560557"/>
    <lineage>
        <taxon>Bacteria</taxon>
        <taxon>Bacillati</taxon>
        <taxon>Actinomycetota</taxon>
        <taxon>Actinomycetes</taxon>
        <taxon>Propionibacteriales</taxon>
        <taxon>Nocardioidaceae</taxon>
        <taxon>Aeromicrobium</taxon>
    </lineage>
</organism>
<name>A0ABN2WB32_9ACTN</name>
<accession>A0ABN2WB32</accession>
<dbReference type="EMBL" id="BAAAPY010000019">
    <property type="protein sequence ID" value="GAA2085909.1"/>
    <property type="molecule type" value="Genomic_DNA"/>
</dbReference>
<protein>
    <recommendedName>
        <fullName evidence="4">Peptidase inhibitor</fullName>
    </recommendedName>
</protein>
<proteinExistence type="predicted"/>
<evidence type="ECO:0000313" key="3">
    <source>
        <dbReference type="Proteomes" id="UP001501480"/>
    </source>
</evidence>
<keyword evidence="3" id="KW-1185">Reference proteome</keyword>
<keyword evidence="1" id="KW-0732">Signal</keyword>